<comment type="caution">
    <text evidence="1">The sequence shown here is derived from an EMBL/GenBank/DDBJ whole genome shotgun (WGS) entry which is preliminary data.</text>
</comment>
<evidence type="ECO:0000313" key="1">
    <source>
        <dbReference type="EMBL" id="KAJ9117187.1"/>
    </source>
</evidence>
<organism evidence="1 2">
    <name type="scientific">Naganishia adeliensis</name>
    <dbReference type="NCBI Taxonomy" id="92952"/>
    <lineage>
        <taxon>Eukaryota</taxon>
        <taxon>Fungi</taxon>
        <taxon>Dikarya</taxon>
        <taxon>Basidiomycota</taxon>
        <taxon>Agaricomycotina</taxon>
        <taxon>Tremellomycetes</taxon>
        <taxon>Filobasidiales</taxon>
        <taxon>Filobasidiaceae</taxon>
        <taxon>Naganishia</taxon>
    </lineage>
</organism>
<accession>A0ACC2WZZ1</accession>
<dbReference type="EMBL" id="JASBWS010000002">
    <property type="protein sequence ID" value="KAJ9117187.1"/>
    <property type="molecule type" value="Genomic_DNA"/>
</dbReference>
<protein>
    <submittedName>
        <fullName evidence="1">Uncharacterized protein</fullName>
    </submittedName>
</protein>
<gene>
    <name evidence="1" type="ORF">QFC20_000330</name>
</gene>
<evidence type="ECO:0000313" key="2">
    <source>
        <dbReference type="Proteomes" id="UP001230649"/>
    </source>
</evidence>
<proteinExistence type="predicted"/>
<name>A0ACC2WZZ1_9TREE</name>
<keyword evidence="2" id="KW-1185">Reference proteome</keyword>
<reference evidence="1" key="1">
    <citation type="submission" date="2023-04" db="EMBL/GenBank/DDBJ databases">
        <title>Draft Genome sequencing of Naganishia species isolated from polar environments using Oxford Nanopore Technology.</title>
        <authorList>
            <person name="Leo P."/>
            <person name="Venkateswaran K."/>
        </authorList>
    </citation>
    <scope>NUCLEOTIDE SEQUENCE</scope>
    <source>
        <strain evidence="1">MNA-CCFEE 5262</strain>
    </source>
</reference>
<dbReference type="Proteomes" id="UP001230649">
    <property type="component" value="Unassembled WGS sequence"/>
</dbReference>
<sequence length="340" mass="37210">MNIAPRNTLLATTSLRRCVRRVRPASRHLATQPPHPNLDPSPSASTQDLLDRLAREAQKNAASGTPSGRSTLGGDGKPYVGSVGPFPMGVGLGSNIRTKDWKKWKDLGVGGKVVRMTTQTGNLTVIVLGGTLFALLTYALTTELFAKNSPTVLHNQAIDLIESSKVMPHHLLKPYSFTHSPSSSGTTRHSSPIQIQHTRHPQTQNEHLIMRFWVHGRGIDEVETLGWLKQPLRDLKDWAGIQYENLMEQYLMDRLDENVQDATSSGRSDAPPGVQQQQESGWFGGLFGALKPSIQGSPRGASSSGKRALPPAGTYTSGEARADFVKYSGQILQMYHKKDC</sequence>